<accession>A0ABV2WGH6</accession>
<dbReference type="EMBL" id="JBEXZR010000060">
    <property type="protein sequence ID" value="MEU0712454.1"/>
    <property type="molecule type" value="Genomic_DNA"/>
</dbReference>
<feature type="compositionally biased region" description="Low complexity" evidence="1">
    <location>
        <begin position="1"/>
        <end position="18"/>
    </location>
</feature>
<gene>
    <name evidence="2" type="ORF">ABZ508_34400</name>
</gene>
<dbReference type="RefSeq" id="WP_359657034.1">
    <property type="nucleotide sequence ID" value="NZ_JBEXZP010000162.1"/>
</dbReference>
<evidence type="ECO:0000313" key="3">
    <source>
        <dbReference type="Proteomes" id="UP001550378"/>
    </source>
</evidence>
<reference evidence="2 3" key="1">
    <citation type="submission" date="2024-06" db="EMBL/GenBank/DDBJ databases">
        <title>The Natural Products Discovery Center: Release of the First 8490 Sequenced Strains for Exploring Actinobacteria Biosynthetic Diversity.</title>
        <authorList>
            <person name="Kalkreuter E."/>
            <person name="Kautsar S.A."/>
            <person name="Yang D."/>
            <person name="Bader C.D."/>
            <person name="Teijaro C.N."/>
            <person name="Fluegel L."/>
            <person name="Davis C.M."/>
            <person name="Simpson J.R."/>
            <person name="Lauterbach L."/>
            <person name="Steele A.D."/>
            <person name="Gui C."/>
            <person name="Meng S."/>
            <person name="Li G."/>
            <person name="Viehrig K."/>
            <person name="Ye F."/>
            <person name="Su P."/>
            <person name="Kiefer A.F."/>
            <person name="Nichols A."/>
            <person name="Cepeda A.J."/>
            <person name="Yan W."/>
            <person name="Fan B."/>
            <person name="Jiang Y."/>
            <person name="Adhikari A."/>
            <person name="Zheng C.-J."/>
            <person name="Schuster L."/>
            <person name="Cowan T.M."/>
            <person name="Smanski M.J."/>
            <person name="Chevrette M.G."/>
            <person name="De Carvalho L.P.S."/>
            <person name="Shen B."/>
        </authorList>
    </citation>
    <scope>NUCLEOTIDE SEQUENCE [LARGE SCALE GENOMIC DNA]</scope>
    <source>
        <strain evidence="2 3">NPDC006337</strain>
    </source>
</reference>
<evidence type="ECO:0000313" key="2">
    <source>
        <dbReference type="EMBL" id="MEU0712454.1"/>
    </source>
</evidence>
<protein>
    <submittedName>
        <fullName evidence="2">Uncharacterized protein</fullName>
    </submittedName>
</protein>
<name>A0ABV2WGH6_9ACTN</name>
<organism evidence="2 3">
    <name type="scientific">Streptomyces lavendulocolor</name>
    <dbReference type="NCBI Taxonomy" id="67316"/>
    <lineage>
        <taxon>Bacteria</taxon>
        <taxon>Bacillati</taxon>
        <taxon>Actinomycetota</taxon>
        <taxon>Actinomycetes</taxon>
        <taxon>Kitasatosporales</taxon>
        <taxon>Streptomycetaceae</taxon>
        <taxon>Streptomyces</taxon>
    </lineage>
</organism>
<comment type="caution">
    <text evidence="2">The sequence shown here is derived from an EMBL/GenBank/DDBJ whole genome shotgun (WGS) entry which is preliminary data.</text>
</comment>
<proteinExistence type="predicted"/>
<feature type="region of interest" description="Disordered" evidence="1">
    <location>
        <begin position="1"/>
        <end position="28"/>
    </location>
</feature>
<keyword evidence="3" id="KW-1185">Reference proteome</keyword>
<sequence length="46" mass="5072">MPKKVTITDTSGTVTETTVSDDDTARPYEDLPFESEHIVSVTVTEE</sequence>
<dbReference type="Proteomes" id="UP001550378">
    <property type="component" value="Unassembled WGS sequence"/>
</dbReference>
<evidence type="ECO:0000256" key="1">
    <source>
        <dbReference type="SAM" id="MobiDB-lite"/>
    </source>
</evidence>